<proteinExistence type="inferred from homology"/>
<evidence type="ECO:0000313" key="5">
    <source>
        <dbReference type="Proteomes" id="UP000237222"/>
    </source>
</evidence>
<feature type="domain" description="DprA winged helix" evidence="3">
    <location>
        <begin position="299"/>
        <end position="356"/>
    </location>
</feature>
<dbReference type="InterPro" id="IPR003488">
    <property type="entry name" value="DprA"/>
</dbReference>
<reference evidence="4" key="1">
    <citation type="submission" date="2018-01" db="EMBL/GenBank/DDBJ databases">
        <authorList>
            <person name="Yu X.-D."/>
        </authorList>
    </citation>
    <scope>NUCLEOTIDE SEQUENCE</scope>
    <source>
        <strain evidence="4">ZX-21</strain>
    </source>
</reference>
<dbReference type="Pfam" id="PF17782">
    <property type="entry name" value="WHD_DprA"/>
    <property type="match status" value="1"/>
</dbReference>
<dbReference type="OrthoDB" id="9785707at2"/>
<comment type="similarity">
    <text evidence="1">Belongs to the DprA/Smf family.</text>
</comment>
<dbReference type="SUPFAM" id="SSF102405">
    <property type="entry name" value="MCP/YpsA-like"/>
    <property type="match status" value="1"/>
</dbReference>
<dbReference type="RefSeq" id="WP_103685021.1">
    <property type="nucleotide sequence ID" value="NZ_PQGG01000031.1"/>
</dbReference>
<dbReference type="InterPro" id="IPR036388">
    <property type="entry name" value="WH-like_DNA-bd_sf"/>
</dbReference>
<evidence type="ECO:0000259" key="2">
    <source>
        <dbReference type="Pfam" id="PF02481"/>
    </source>
</evidence>
<dbReference type="Pfam" id="PF02481">
    <property type="entry name" value="DNA_processg_A"/>
    <property type="match status" value="1"/>
</dbReference>
<dbReference type="InterPro" id="IPR041614">
    <property type="entry name" value="DprA_WH"/>
</dbReference>
<dbReference type="Gene3D" id="1.10.10.10">
    <property type="entry name" value="Winged helix-like DNA-binding domain superfamily/Winged helix DNA-binding domain"/>
    <property type="match status" value="1"/>
</dbReference>
<dbReference type="EMBL" id="PQGG01000031">
    <property type="protein sequence ID" value="POP52037.1"/>
    <property type="molecule type" value="Genomic_DNA"/>
</dbReference>
<evidence type="ECO:0000313" key="4">
    <source>
        <dbReference type="EMBL" id="POP52037.1"/>
    </source>
</evidence>
<evidence type="ECO:0000259" key="3">
    <source>
        <dbReference type="Pfam" id="PF17782"/>
    </source>
</evidence>
<dbReference type="InterPro" id="IPR057666">
    <property type="entry name" value="DrpA_SLOG"/>
</dbReference>
<dbReference type="Proteomes" id="UP000237222">
    <property type="component" value="Unassembled WGS sequence"/>
</dbReference>
<accession>A0A2S4HDJ9</accession>
<protein>
    <submittedName>
        <fullName evidence="4">DNA-protecting protein DprA</fullName>
    </submittedName>
</protein>
<feature type="domain" description="Smf/DprA SLOG" evidence="2">
    <location>
        <begin position="79"/>
        <end position="287"/>
    </location>
</feature>
<dbReference type="NCBIfam" id="TIGR00732">
    <property type="entry name" value="dprA"/>
    <property type="match status" value="1"/>
</dbReference>
<gene>
    <name evidence="4" type="primary">dprA</name>
    <name evidence="4" type="ORF">C0068_13600</name>
</gene>
<dbReference type="PANTHER" id="PTHR43022:SF1">
    <property type="entry name" value="PROTEIN SMF"/>
    <property type="match status" value="1"/>
</dbReference>
<dbReference type="AlphaFoldDB" id="A0A2S4HDJ9"/>
<organism evidence="4 5">
    <name type="scientific">Zhongshania marina</name>
    <dbReference type="NCBI Taxonomy" id="2304603"/>
    <lineage>
        <taxon>Bacteria</taxon>
        <taxon>Pseudomonadati</taxon>
        <taxon>Pseudomonadota</taxon>
        <taxon>Gammaproteobacteria</taxon>
        <taxon>Cellvibrionales</taxon>
        <taxon>Spongiibacteraceae</taxon>
        <taxon>Zhongshania</taxon>
    </lineage>
</organism>
<dbReference type="Gene3D" id="3.40.50.450">
    <property type="match status" value="1"/>
</dbReference>
<evidence type="ECO:0000256" key="1">
    <source>
        <dbReference type="ARBA" id="ARBA00006525"/>
    </source>
</evidence>
<dbReference type="PANTHER" id="PTHR43022">
    <property type="entry name" value="PROTEIN SMF"/>
    <property type="match status" value="1"/>
</dbReference>
<name>A0A2S4HDJ9_9GAMM</name>
<dbReference type="GO" id="GO:0009294">
    <property type="term" value="P:DNA-mediated transformation"/>
    <property type="evidence" value="ECO:0007669"/>
    <property type="project" value="InterPro"/>
</dbReference>
<sequence length="361" mass="38883">MEILARRWLQAQQTLTPSPANFRRLMSAFNTPHALLERPASELIQFGVSAKQLDLLAQALGCSDHGAVDDMLDIANAELVCWHDEDYPALLKEIHDAPPLMYYRGRRELLNQLLFSVVGSRRPSRMGHSDAKAFASALGQAGFTVVSGMALGVDAAAHTGAISTPASTIAVLGTGVDCCYPRSNAALYQQIGVEGLLLSEFPLGSLPLRHQFPRRNRIISGMSLGVLVVEAAIHSGSLITARQALEQNREVFAIPGSIHNPASRGCNALIKQGAKLVETLADIVEEFAGWTSGELPLETASTSSESSVASKVYDALGYEPQSLDELVQHCGLGVTATLAELSELEVEGWVEQQRGGWLRCR</sequence>
<comment type="caution">
    <text evidence="4">The sequence shown here is derived from an EMBL/GenBank/DDBJ whole genome shotgun (WGS) entry which is preliminary data.</text>
</comment>